<dbReference type="SMART" id="SM00861">
    <property type="entry name" value="Transket_pyr"/>
    <property type="match status" value="1"/>
</dbReference>
<dbReference type="SUPFAM" id="SSF52518">
    <property type="entry name" value="Thiamin diphosphate-binding fold (THDP-binding)"/>
    <property type="match status" value="1"/>
</dbReference>
<evidence type="ECO:0000313" key="2">
    <source>
        <dbReference type="EMBL" id="GGI11686.1"/>
    </source>
</evidence>
<dbReference type="Gene3D" id="3.40.50.920">
    <property type="match status" value="1"/>
</dbReference>
<gene>
    <name evidence="2" type="ORF">GCM10007368_37430</name>
</gene>
<dbReference type="CDD" id="cd07033">
    <property type="entry name" value="TPP_PYR_DXS_TK_like"/>
    <property type="match status" value="1"/>
</dbReference>
<dbReference type="InterPro" id="IPR005475">
    <property type="entry name" value="Transketolase-like_Pyr-bd"/>
</dbReference>
<organism evidence="2 3">
    <name type="scientific">Isoptericola cucumis</name>
    <dbReference type="NCBI Taxonomy" id="1776856"/>
    <lineage>
        <taxon>Bacteria</taxon>
        <taxon>Bacillati</taxon>
        <taxon>Actinomycetota</taxon>
        <taxon>Actinomycetes</taxon>
        <taxon>Micrococcales</taxon>
        <taxon>Promicromonosporaceae</taxon>
        <taxon>Isoptericola</taxon>
    </lineage>
</organism>
<dbReference type="SUPFAM" id="SSF52922">
    <property type="entry name" value="TK C-terminal domain-like"/>
    <property type="match status" value="1"/>
</dbReference>
<keyword evidence="3" id="KW-1185">Reference proteome</keyword>
<dbReference type="InterPro" id="IPR009014">
    <property type="entry name" value="Transketo_C/PFOR_II"/>
</dbReference>
<evidence type="ECO:0000313" key="3">
    <source>
        <dbReference type="Proteomes" id="UP000632535"/>
    </source>
</evidence>
<dbReference type="Gene3D" id="3.40.50.970">
    <property type="match status" value="1"/>
</dbReference>
<accession>A0ABQ2BD78</accession>
<dbReference type="RefSeq" id="WP_188525261.1">
    <property type="nucleotide sequence ID" value="NZ_BMDG01000016.1"/>
</dbReference>
<sequence length="311" mass="32414">MTALATAAPALDLRTRFYDELDPLLDAYPDVDVVLAVIGSGYMGRAIERHPGRVIDVGIREQALIGVAGGLALAGRRPIVHTFASFLVERPYEQVKLDLGHQDVGAVLVSAGASYDVSAGGRTHQAPADVALISALPGWTVHVPGHADEVAELLHREAAGTGRVYLRLSGQRNSRPHPVDGRLHLVRDGAGAGGEHGPLVVAVGPMLETVLVATADLPVRVAWTATPHPLDAEGLRALAGPAPVLAVVTPYLEGTGAGEVAAALVDRPSRVLHVGVPGETELRRYGTPRDHAAAHGLDAAGVRRRVAAFLG</sequence>
<protein>
    <submittedName>
        <fullName evidence="2">Transketolase</fullName>
    </submittedName>
</protein>
<comment type="caution">
    <text evidence="2">The sequence shown here is derived from an EMBL/GenBank/DDBJ whole genome shotgun (WGS) entry which is preliminary data.</text>
</comment>
<dbReference type="PANTHER" id="PTHR43825">
    <property type="entry name" value="PYRUVATE DEHYDROGENASE E1 COMPONENT"/>
    <property type="match status" value="1"/>
</dbReference>
<feature type="domain" description="Transketolase-like pyrimidine-binding" evidence="1">
    <location>
        <begin position="11"/>
        <end position="176"/>
    </location>
</feature>
<dbReference type="PANTHER" id="PTHR43825:SF3">
    <property type="entry name" value="PYRUVATE DEHYDROGENASE E1 COMPONENT"/>
    <property type="match status" value="1"/>
</dbReference>
<dbReference type="InterPro" id="IPR029061">
    <property type="entry name" value="THDP-binding"/>
</dbReference>
<reference evidence="3" key="1">
    <citation type="journal article" date="2019" name="Int. J. Syst. Evol. Microbiol.">
        <title>The Global Catalogue of Microorganisms (GCM) 10K type strain sequencing project: providing services to taxonomists for standard genome sequencing and annotation.</title>
        <authorList>
            <consortium name="The Broad Institute Genomics Platform"/>
            <consortium name="The Broad Institute Genome Sequencing Center for Infectious Disease"/>
            <person name="Wu L."/>
            <person name="Ma J."/>
        </authorList>
    </citation>
    <scope>NUCLEOTIDE SEQUENCE [LARGE SCALE GENOMIC DNA]</scope>
    <source>
        <strain evidence="3">CCM 8653</strain>
    </source>
</reference>
<dbReference type="EMBL" id="BMDG01000016">
    <property type="protein sequence ID" value="GGI11686.1"/>
    <property type="molecule type" value="Genomic_DNA"/>
</dbReference>
<dbReference type="Pfam" id="PF02779">
    <property type="entry name" value="Transket_pyr"/>
    <property type="match status" value="1"/>
</dbReference>
<dbReference type="InterPro" id="IPR051157">
    <property type="entry name" value="PDH/Transketolase"/>
</dbReference>
<proteinExistence type="predicted"/>
<dbReference type="Proteomes" id="UP000632535">
    <property type="component" value="Unassembled WGS sequence"/>
</dbReference>
<name>A0ABQ2BD78_9MICO</name>
<evidence type="ECO:0000259" key="1">
    <source>
        <dbReference type="SMART" id="SM00861"/>
    </source>
</evidence>